<evidence type="ECO:0000313" key="12">
    <source>
        <dbReference type="EMBL" id="JAI41328.1"/>
    </source>
</evidence>
<dbReference type="EMBL" id="GDHF01013537">
    <property type="protein sequence ID" value="JAI38777.1"/>
    <property type="molecule type" value="Transcribed_RNA"/>
</dbReference>
<feature type="region of interest" description="Disordered" evidence="5">
    <location>
        <begin position="357"/>
        <end position="405"/>
    </location>
</feature>
<feature type="binding site" evidence="4">
    <location>
        <position position="155"/>
    </location>
    <ligand>
        <name>ATP</name>
        <dbReference type="ChEBI" id="CHEBI:30616"/>
    </ligand>
</feature>
<feature type="compositionally biased region" description="Polar residues" evidence="5">
    <location>
        <begin position="362"/>
        <end position="372"/>
    </location>
</feature>
<evidence type="ECO:0000313" key="13">
    <source>
        <dbReference type="EMBL" id="JAI44276.1"/>
    </source>
</evidence>
<feature type="compositionally biased region" description="Low complexity" evidence="5">
    <location>
        <begin position="298"/>
        <end position="310"/>
    </location>
</feature>
<name>A0A0K8VDV3_BACLA</name>
<dbReference type="SMART" id="SM00220">
    <property type="entry name" value="S_TKc"/>
    <property type="match status" value="1"/>
</dbReference>
<dbReference type="EMBL" id="GDHF01010986">
    <property type="protein sequence ID" value="JAI41328.1"/>
    <property type="molecule type" value="Transcribed_RNA"/>
</dbReference>
<evidence type="ECO:0000256" key="1">
    <source>
        <dbReference type="ARBA" id="ARBA00012513"/>
    </source>
</evidence>
<dbReference type="GO" id="GO:0005524">
    <property type="term" value="F:ATP binding"/>
    <property type="evidence" value="ECO:0007669"/>
    <property type="project" value="UniProtKB-UniRule"/>
</dbReference>
<dbReference type="FunFam" id="3.30.200.20:FF:000726">
    <property type="entry name" value="Uncharacterized protein, isoform A"/>
    <property type="match status" value="1"/>
</dbReference>
<dbReference type="EMBL" id="GDHF01020648">
    <property type="protein sequence ID" value="JAI31666.1"/>
    <property type="molecule type" value="Transcribed_RNA"/>
</dbReference>
<keyword evidence="9" id="KW-0808">Transferase</keyword>
<dbReference type="PROSITE" id="PS00108">
    <property type="entry name" value="PROTEIN_KINASE_ST"/>
    <property type="match status" value="1"/>
</dbReference>
<dbReference type="PROSITE" id="PS50011">
    <property type="entry name" value="PROTEIN_KINASE_DOM"/>
    <property type="match status" value="1"/>
</dbReference>
<evidence type="ECO:0000313" key="11">
    <source>
        <dbReference type="EMBL" id="JAI40117.1"/>
    </source>
</evidence>
<evidence type="ECO:0000256" key="3">
    <source>
        <dbReference type="ARBA" id="ARBA00022840"/>
    </source>
</evidence>
<evidence type="ECO:0000313" key="10">
    <source>
        <dbReference type="EMBL" id="JAI38777.1"/>
    </source>
</evidence>
<evidence type="ECO:0000256" key="4">
    <source>
        <dbReference type="PROSITE-ProRule" id="PRU10141"/>
    </source>
</evidence>
<feature type="compositionally biased region" description="Polar residues" evidence="5">
    <location>
        <begin position="322"/>
        <end position="331"/>
    </location>
</feature>
<keyword evidence="2 4" id="KW-0547">Nucleotide-binding</keyword>
<sequence length="1037" mass="119142">MGKRMAVVEAKHSLQATRTIRKRKRNSSLAAIDSEMITTTAKTTRGSHNYWHENDDEDSSSNEATNVTPVIRNPSTKHANNSSILLSANTSLNESPKPVYTLLPSIVNGTIMYDLMQKPWRLGKPIGKGNFGEIFLASDNTSIPVTNENAKFVVKIEPHSNGPLFVEIHCLMNTAKNEYSHIKTETDKNNRQDYTAPLMPHLPTGIPKYIASGSHYFGDARYRFLVLQRFDRDLHSLIKNCRVHQKCVLTLAIQIVDVLEKLHDKGYCHNDVKAQNLMISKCKYYKKQTATAPVTTGKSKSSRSSIVKSSSYDEHYEEKQQTTDSGNSSEQEVNDDEEDEDFIIKRNKFVDEYEDEDFDDGATTNSNNSNSVDLYETPLNRNRKRRPRNNIEFSGSNPVRSCRRQKRNSIYEEMVKSHYLRPAKRISYSEFFNEDTTSIKDEPLESKSVTTDDDFEEFLPRSARRSGTIKKSSHASNSCLPTTRLTRRQEKIFNKLNANKHLQKTNCDNSPSTAVAESLVIVEEERIFLIDFGLASKFMDNGVHRPFVMDQRRAHDGTLEFTSRDAHMGAHSRRSDLECLGYNLMFWSQGYLPWKDAAIQHQQEKVHRAKEYLMTDVREMLKQIYGKQVPKYLGEFLHQVSQLAYHDRPDYGRYRRLFQREFQQLGYSLAELHLDSKEIVRTCVRVKEEIENKNDIFEMNKLNGNAVWSIMSNLTVGTPFHERTLSNRVSPKNLRSKSDKKSMKKKKFSWAEILSQDPDQIARERAEKEFDREEELSEVQQPIVRRYEGKPTYAILEIENRLRLSGRFSEDNRDSHRRSAANQTDEEDENDEEQDEEEMEVDDTEDMGDNDRDCDDDEDDIETDATDTMDHVPNGGHNTRAHNTRSTRRKDYVQFLETDGRIQSSTKQRSINSTKSAFKTAAATSKSVHVANKVTMKSSSKRSSTAGRSNRKGYNNEGTQVNSNSVGGTGRPERRTRRCLIETETEMNDLIDQQESNSNFNPDVCSLFNVWKKINNENIYYRGNNAAAAASTRQCKK</sequence>
<feature type="region of interest" description="Disordered" evidence="5">
    <location>
        <begin position="809"/>
        <end position="889"/>
    </location>
</feature>
<feature type="region of interest" description="Disordered" evidence="5">
    <location>
        <begin position="929"/>
        <end position="974"/>
    </location>
</feature>
<feature type="region of interest" description="Disordered" evidence="5">
    <location>
        <begin position="293"/>
        <end position="338"/>
    </location>
</feature>
<evidence type="ECO:0000313" key="14">
    <source>
        <dbReference type="EMBL" id="JAI46491.1"/>
    </source>
</evidence>
<protein>
    <recommendedName>
        <fullName evidence="1">non-specific serine/threonine protein kinase</fullName>
        <ecNumber evidence="1">2.7.11.1</ecNumber>
    </recommendedName>
</protein>
<evidence type="ECO:0000256" key="5">
    <source>
        <dbReference type="SAM" id="MobiDB-lite"/>
    </source>
</evidence>
<feature type="compositionally biased region" description="Acidic residues" evidence="5">
    <location>
        <begin position="824"/>
        <end position="867"/>
    </location>
</feature>
<dbReference type="EMBL" id="GDHF01005823">
    <property type="protein sequence ID" value="JAI46491.1"/>
    <property type="molecule type" value="Transcribed_RNA"/>
</dbReference>
<feature type="domain" description="Protein kinase" evidence="6">
    <location>
        <begin position="120"/>
        <end position="483"/>
    </location>
</feature>
<dbReference type="EMBL" id="GDHF01012197">
    <property type="protein sequence ID" value="JAI40117.1"/>
    <property type="molecule type" value="Transcribed_RNA"/>
</dbReference>
<evidence type="ECO:0000313" key="9">
    <source>
        <dbReference type="EMBL" id="JAI37119.1"/>
    </source>
</evidence>
<dbReference type="FunFam" id="1.10.510.10:FF:001143">
    <property type="entry name" value="Uncharacterized protein, isoform A"/>
    <property type="match status" value="1"/>
</dbReference>
<dbReference type="InterPro" id="IPR000719">
    <property type="entry name" value="Prot_kinase_dom"/>
</dbReference>
<dbReference type="GO" id="GO:0004674">
    <property type="term" value="F:protein serine/threonine kinase activity"/>
    <property type="evidence" value="ECO:0007669"/>
    <property type="project" value="UniProtKB-EC"/>
</dbReference>
<reference evidence="9" key="1">
    <citation type="submission" date="2015-06" db="EMBL/GenBank/DDBJ databases">
        <authorList>
            <person name="Hoefler B.C."/>
            <person name="Straight P.D."/>
        </authorList>
    </citation>
    <scope>NUCLEOTIDE SEQUENCE</scope>
</reference>
<proteinExistence type="predicted"/>
<gene>
    <name evidence="9" type="primary">ball_6</name>
    <name evidence="8" type="synonym">ball_0</name>
    <name evidence="12" type="synonym">ball_1</name>
    <name evidence="11" type="synonym">ball_10</name>
    <name evidence="14" type="synonym">ball_2</name>
    <name evidence="13" type="synonym">ball_4</name>
    <name evidence="10" type="synonym">ball_5</name>
    <name evidence="7" type="synonym">ball_7</name>
    <name evidence="8" type="ORF">c2_g1_i1</name>
    <name evidence="11" type="ORF">c2_g1_i10</name>
    <name evidence="10" type="ORF">c2_g1_i12</name>
    <name evidence="9" type="ORF">c2_g1_i13</name>
    <name evidence="14" type="ORF">c2_g1_i2</name>
    <name evidence="7" type="ORF">c2_g1_i4</name>
    <name evidence="12" type="ORF">c2_g1_i6</name>
    <name evidence="13" type="ORF">c2_g1_i8</name>
</gene>
<dbReference type="Gene3D" id="3.30.200.20">
    <property type="entry name" value="Phosphorylase Kinase, domain 1"/>
    <property type="match status" value="1"/>
</dbReference>
<dbReference type="EMBL" id="GDHF01015195">
    <property type="protein sequence ID" value="JAI37119.1"/>
    <property type="molecule type" value="Transcribed_RNA"/>
</dbReference>
<organism evidence="9">
    <name type="scientific">Bactrocera latifrons</name>
    <name type="common">Malaysian fruit fly</name>
    <name type="synonym">Chaetodacus latifrons</name>
    <dbReference type="NCBI Taxonomy" id="174628"/>
    <lineage>
        <taxon>Eukaryota</taxon>
        <taxon>Metazoa</taxon>
        <taxon>Ecdysozoa</taxon>
        <taxon>Arthropoda</taxon>
        <taxon>Hexapoda</taxon>
        <taxon>Insecta</taxon>
        <taxon>Pterygota</taxon>
        <taxon>Neoptera</taxon>
        <taxon>Endopterygota</taxon>
        <taxon>Diptera</taxon>
        <taxon>Brachycera</taxon>
        <taxon>Muscomorpha</taxon>
        <taxon>Tephritoidea</taxon>
        <taxon>Tephritidae</taxon>
        <taxon>Bactrocera</taxon>
        <taxon>Bactrocera</taxon>
    </lineage>
</organism>
<dbReference type="EMBL" id="GDHF01017850">
    <property type="protein sequence ID" value="JAI34464.1"/>
    <property type="molecule type" value="Transcribed_RNA"/>
</dbReference>
<evidence type="ECO:0000259" key="6">
    <source>
        <dbReference type="PROSITE" id="PS50011"/>
    </source>
</evidence>
<dbReference type="InterPro" id="IPR008271">
    <property type="entry name" value="Ser/Thr_kinase_AS"/>
</dbReference>
<dbReference type="EMBL" id="GDHF01008038">
    <property type="protein sequence ID" value="JAI44276.1"/>
    <property type="molecule type" value="Transcribed_RNA"/>
</dbReference>
<dbReference type="PROSITE" id="PS00107">
    <property type="entry name" value="PROTEIN_KINASE_ATP"/>
    <property type="match status" value="1"/>
</dbReference>
<evidence type="ECO:0000313" key="8">
    <source>
        <dbReference type="EMBL" id="JAI34464.1"/>
    </source>
</evidence>
<evidence type="ECO:0000256" key="2">
    <source>
        <dbReference type="ARBA" id="ARBA00022741"/>
    </source>
</evidence>
<accession>A0A0K8VDV3</accession>
<dbReference type="EC" id="2.7.11.1" evidence="1"/>
<keyword evidence="3 4" id="KW-0067">ATP-binding</keyword>
<dbReference type="OrthoDB" id="2687620at2759"/>
<dbReference type="InterPro" id="IPR017441">
    <property type="entry name" value="Protein_kinase_ATP_BS"/>
</dbReference>
<keyword evidence="9" id="KW-0418">Kinase</keyword>
<feature type="compositionally biased region" description="Polar residues" evidence="5">
    <location>
        <begin position="945"/>
        <end position="966"/>
    </location>
</feature>
<feature type="compositionally biased region" description="Basic and acidic residues" evidence="5">
    <location>
        <begin position="311"/>
        <end position="321"/>
    </location>
</feature>
<dbReference type="PANTHER" id="PTHR11909">
    <property type="entry name" value="CASEIN KINASE-RELATED"/>
    <property type="match status" value="1"/>
</dbReference>
<dbReference type="SUPFAM" id="SSF56112">
    <property type="entry name" value="Protein kinase-like (PK-like)"/>
    <property type="match status" value="1"/>
</dbReference>
<dbReference type="AlphaFoldDB" id="A0A0K8VDV3"/>
<feature type="region of interest" description="Disordered" evidence="5">
    <location>
        <begin position="46"/>
        <end position="65"/>
    </location>
</feature>
<dbReference type="Gene3D" id="1.10.510.10">
    <property type="entry name" value="Transferase(Phosphotransferase) domain 1"/>
    <property type="match status" value="2"/>
</dbReference>
<evidence type="ECO:0000313" key="7">
    <source>
        <dbReference type="EMBL" id="JAI31666.1"/>
    </source>
</evidence>
<feature type="compositionally biased region" description="Basic residues" evidence="5">
    <location>
        <begin position="879"/>
        <end position="888"/>
    </location>
</feature>
<dbReference type="InterPro" id="IPR011009">
    <property type="entry name" value="Kinase-like_dom_sf"/>
</dbReference>
<dbReference type="InterPro" id="IPR050235">
    <property type="entry name" value="CK1_Ser-Thr_kinase"/>
</dbReference>